<feature type="region of interest" description="Disordered" evidence="1">
    <location>
        <begin position="111"/>
        <end position="134"/>
    </location>
</feature>
<sequence>MRLWICMTDKRSLSSAATGRPLRLSLAWQRLGRPASPSGHTLHKSEPSLSLLTPSAQLYFSAPSSSFFFLVPPVFKDAPDPLRDNLQTESGSLQSLSVNASFPLASFCQRHKSKKLQREPEARPKDARGVSTLN</sequence>
<evidence type="ECO:0000313" key="3">
    <source>
        <dbReference type="Proteomes" id="UP001482620"/>
    </source>
</evidence>
<accession>A0ABV0SZ13</accession>
<organism evidence="2 3">
    <name type="scientific">Ilyodon furcidens</name>
    <name type="common">goldbreast splitfin</name>
    <dbReference type="NCBI Taxonomy" id="33524"/>
    <lineage>
        <taxon>Eukaryota</taxon>
        <taxon>Metazoa</taxon>
        <taxon>Chordata</taxon>
        <taxon>Craniata</taxon>
        <taxon>Vertebrata</taxon>
        <taxon>Euteleostomi</taxon>
        <taxon>Actinopterygii</taxon>
        <taxon>Neopterygii</taxon>
        <taxon>Teleostei</taxon>
        <taxon>Neoteleostei</taxon>
        <taxon>Acanthomorphata</taxon>
        <taxon>Ovalentaria</taxon>
        <taxon>Atherinomorphae</taxon>
        <taxon>Cyprinodontiformes</taxon>
        <taxon>Goodeidae</taxon>
        <taxon>Ilyodon</taxon>
    </lineage>
</organism>
<evidence type="ECO:0000256" key="1">
    <source>
        <dbReference type="SAM" id="MobiDB-lite"/>
    </source>
</evidence>
<evidence type="ECO:0000313" key="2">
    <source>
        <dbReference type="EMBL" id="MEQ2225857.1"/>
    </source>
</evidence>
<gene>
    <name evidence="2" type="ORF">ILYODFUR_021846</name>
</gene>
<reference evidence="2 3" key="1">
    <citation type="submission" date="2021-06" db="EMBL/GenBank/DDBJ databases">
        <authorList>
            <person name="Palmer J.M."/>
        </authorList>
    </citation>
    <scope>NUCLEOTIDE SEQUENCE [LARGE SCALE GENOMIC DNA]</scope>
    <source>
        <strain evidence="3">if_2019</strain>
        <tissue evidence="2">Muscle</tissue>
    </source>
</reference>
<protein>
    <submittedName>
        <fullName evidence="2">Uncharacterized protein</fullName>
    </submittedName>
</protein>
<dbReference type="Proteomes" id="UP001482620">
    <property type="component" value="Unassembled WGS sequence"/>
</dbReference>
<feature type="compositionally biased region" description="Basic and acidic residues" evidence="1">
    <location>
        <begin position="116"/>
        <end position="128"/>
    </location>
</feature>
<name>A0ABV0SZ13_9TELE</name>
<comment type="caution">
    <text evidence="2">The sequence shown here is derived from an EMBL/GenBank/DDBJ whole genome shotgun (WGS) entry which is preliminary data.</text>
</comment>
<keyword evidence="3" id="KW-1185">Reference proteome</keyword>
<proteinExistence type="predicted"/>
<dbReference type="EMBL" id="JAHRIQ010013952">
    <property type="protein sequence ID" value="MEQ2225857.1"/>
    <property type="molecule type" value="Genomic_DNA"/>
</dbReference>